<dbReference type="AlphaFoldDB" id="A0A0A8Z490"/>
<evidence type="ECO:0000313" key="1">
    <source>
        <dbReference type="EMBL" id="JAD29652.1"/>
    </source>
</evidence>
<name>A0A0A8Z490_ARUDO</name>
<proteinExistence type="predicted"/>
<protein>
    <submittedName>
        <fullName evidence="1">Uncharacterized protein</fullName>
    </submittedName>
</protein>
<reference evidence="1" key="1">
    <citation type="submission" date="2014-09" db="EMBL/GenBank/DDBJ databases">
        <authorList>
            <person name="Magalhaes I.L.F."/>
            <person name="Oliveira U."/>
            <person name="Santos F.R."/>
            <person name="Vidigal T.H.D.A."/>
            <person name="Brescovit A.D."/>
            <person name="Santos A.J."/>
        </authorList>
    </citation>
    <scope>NUCLEOTIDE SEQUENCE</scope>
    <source>
        <tissue evidence="1">Shoot tissue taken approximately 20 cm above the soil surface</tissue>
    </source>
</reference>
<accession>A0A0A8Z490</accession>
<organism evidence="1">
    <name type="scientific">Arundo donax</name>
    <name type="common">Giant reed</name>
    <name type="synonym">Donax arundinaceus</name>
    <dbReference type="NCBI Taxonomy" id="35708"/>
    <lineage>
        <taxon>Eukaryota</taxon>
        <taxon>Viridiplantae</taxon>
        <taxon>Streptophyta</taxon>
        <taxon>Embryophyta</taxon>
        <taxon>Tracheophyta</taxon>
        <taxon>Spermatophyta</taxon>
        <taxon>Magnoliopsida</taxon>
        <taxon>Liliopsida</taxon>
        <taxon>Poales</taxon>
        <taxon>Poaceae</taxon>
        <taxon>PACMAD clade</taxon>
        <taxon>Arundinoideae</taxon>
        <taxon>Arundineae</taxon>
        <taxon>Arundo</taxon>
    </lineage>
</organism>
<dbReference type="EMBL" id="GBRH01268243">
    <property type="protein sequence ID" value="JAD29652.1"/>
    <property type="molecule type" value="Transcribed_RNA"/>
</dbReference>
<reference evidence="1" key="2">
    <citation type="journal article" date="2015" name="Data Brief">
        <title>Shoot transcriptome of the giant reed, Arundo donax.</title>
        <authorList>
            <person name="Barrero R.A."/>
            <person name="Guerrero F.D."/>
            <person name="Moolhuijzen P."/>
            <person name="Goolsby J.A."/>
            <person name="Tidwell J."/>
            <person name="Bellgard S.E."/>
            <person name="Bellgard M.I."/>
        </authorList>
    </citation>
    <scope>NUCLEOTIDE SEQUENCE</scope>
    <source>
        <tissue evidence="1">Shoot tissue taken approximately 20 cm above the soil surface</tissue>
    </source>
</reference>
<sequence length="26" mass="3120">MLLVLHWHTFISSFQPAFLSYFYLAS</sequence>